<dbReference type="PROSITE" id="PS00018">
    <property type="entry name" value="EF_HAND_1"/>
    <property type="match status" value="2"/>
</dbReference>
<organism evidence="4 5">
    <name type="scientific">Paramecium sonneborni</name>
    <dbReference type="NCBI Taxonomy" id="65129"/>
    <lineage>
        <taxon>Eukaryota</taxon>
        <taxon>Sar</taxon>
        <taxon>Alveolata</taxon>
        <taxon>Ciliophora</taxon>
        <taxon>Intramacronucleata</taxon>
        <taxon>Oligohymenophorea</taxon>
        <taxon>Peniculida</taxon>
        <taxon>Parameciidae</taxon>
        <taxon>Paramecium</taxon>
    </lineage>
</organism>
<dbReference type="EMBL" id="CAJJDN010000049">
    <property type="protein sequence ID" value="CAD8086001.1"/>
    <property type="molecule type" value="Genomic_DNA"/>
</dbReference>
<proteinExistence type="predicted"/>
<dbReference type="CDD" id="cd00051">
    <property type="entry name" value="EFh"/>
    <property type="match status" value="1"/>
</dbReference>
<protein>
    <recommendedName>
        <fullName evidence="3">EF-hand domain-containing protein</fullName>
    </recommendedName>
</protein>
<dbReference type="PROSITE" id="PS50222">
    <property type="entry name" value="EF_HAND_2"/>
    <property type="match status" value="2"/>
</dbReference>
<keyword evidence="2" id="KW-0106">Calcium</keyword>
<dbReference type="InterPro" id="IPR050145">
    <property type="entry name" value="Centrin_CML-like"/>
</dbReference>
<dbReference type="OrthoDB" id="40902at2759"/>
<keyword evidence="5" id="KW-1185">Reference proteome</keyword>
<evidence type="ECO:0000256" key="1">
    <source>
        <dbReference type="ARBA" id="ARBA00022737"/>
    </source>
</evidence>
<name>A0A8S1N7K9_9CILI</name>
<keyword evidence="1" id="KW-0677">Repeat</keyword>
<dbReference type="PANTHER" id="PTHR23050">
    <property type="entry name" value="CALCIUM BINDING PROTEIN"/>
    <property type="match status" value="1"/>
</dbReference>
<dbReference type="AlphaFoldDB" id="A0A8S1N7K9"/>
<dbReference type="InterPro" id="IPR002048">
    <property type="entry name" value="EF_hand_dom"/>
</dbReference>
<accession>A0A8S1N7K9</accession>
<evidence type="ECO:0000259" key="3">
    <source>
        <dbReference type="PROSITE" id="PS50222"/>
    </source>
</evidence>
<gene>
    <name evidence="4" type="ORF">PSON_ATCC_30995.1.T0490124</name>
</gene>
<reference evidence="4" key="1">
    <citation type="submission" date="2021-01" db="EMBL/GenBank/DDBJ databases">
        <authorList>
            <consortium name="Genoscope - CEA"/>
            <person name="William W."/>
        </authorList>
    </citation>
    <scope>NUCLEOTIDE SEQUENCE</scope>
</reference>
<comment type="caution">
    <text evidence="4">The sequence shown here is derived from an EMBL/GenBank/DDBJ whole genome shotgun (WGS) entry which is preliminary data.</text>
</comment>
<dbReference type="InterPro" id="IPR018247">
    <property type="entry name" value="EF_Hand_1_Ca_BS"/>
</dbReference>
<dbReference type="SMART" id="SM00054">
    <property type="entry name" value="EFh"/>
    <property type="match status" value="2"/>
</dbReference>
<feature type="domain" description="EF-hand" evidence="3">
    <location>
        <begin position="10"/>
        <end position="45"/>
    </location>
</feature>
<evidence type="ECO:0000313" key="4">
    <source>
        <dbReference type="EMBL" id="CAD8086001.1"/>
    </source>
</evidence>
<evidence type="ECO:0000313" key="5">
    <source>
        <dbReference type="Proteomes" id="UP000692954"/>
    </source>
</evidence>
<evidence type="ECO:0000256" key="2">
    <source>
        <dbReference type="ARBA" id="ARBA00022837"/>
    </source>
</evidence>
<feature type="domain" description="EF-hand" evidence="3">
    <location>
        <begin position="47"/>
        <end position="74"/>
    </location>
</feature>
<sequence length="74" mass="8589">MGAMRVEKLVSIERIRQAFRMLDINGDGYISKEELEEAMGFLEPEIWEQFLNDCDLNKDGKISEDEFSKILTTT</sequence>
<dbReference type="GO" id="GO:0005509">
    <property type="term" value="F:calcium ion binding"/>
    <property type="evidence" value="ECO:0007669"/>
    <property type="project" value="InterPro"/>
</dbReference>
<dbReference type="Pfam" id="PF13499">
    <property type="entry name" value="EF-hand_7"/>
    <property type="match status" value="1"/>
</dbReference>
<dbReference type="Proteomes" id="UP000692954">
    <property type="component" value="Unassembled WGS sequence"/>
</dbReference>